<dbReference type="AlphaFoldDB" id="A0AB38A897"/>
<name>A0AB38A897_9ACTN</name>
<keyword evidence="1" id="KW-0472">Membrane</keyword>
<dbReference type="Pfam" id="PF09605">
    <property type="entry name" value="Trep_Strep"/>
    <property type="match status" value="1"/>
</dbReference>
<reference evidence="2 3" key="1">
    <citation type="submission" date="2016-10" db="EMBL/GenBank/DDBJ databases">
        <authorList>
            <person name="Varghese N."/>
            <person name="Submissions S."/>
        </authorList>
    </citation>
    <scope>NUCLEOTIDE SEQUENCE [LARGE SCALE GENOMIC DNA]</scope>
    <source>
        <strain evidence="2 3">DSM 20586</strain>
    </source>
</reference>
<sequence length="195" mass="20826">MMKLKNVVQIAVLAVIGCVVAFGISMLTGLLGMAALYISAGFAAFVIGPTFVIAARKVQKRGTALLFWAVLGLVYAILGYGVMIPITLIAGIVCELIIGKYDNSKRIAIAFSVAMFIDSMHSILLTKILGVEGLVKYMSSTFSPEQAAQMVAAYTNEVILIAAAVNVVLCLLAGFFGAFINNKFFEKSTQQSKLK</sequence>
<feature type="transmembrane region" description="Helical" evidence="1">
    <location>
        <begin position="7"/>
        <end position="28"/>
    </location>
</feature>
<dbReference type="InterPro" id="IPR011733">
    <property type="entry name" value="CHP02185_IM"/>
</dbReference>
<dbReference type="NCBIfam" id="TIGR02185">
    <property type="entry name" value="Trep_Strep"/>
    <property type="match status" value="1"/>
</dbReference>
<keyword evidence="1" id="KW-1133">Transmembrane helix</keyword>
<organism evidence="2 3">
    <name type="scientific">Atopobium minutum</name>
    <dbReference type="NCBI Taxonomy" id="1381"/>
    <lineage>
        <taxon>Bacteria</taxon>
        <taxon>Bacillati</taxon>
        <taxon>Actinomycetota</taxon>
        <taxon>Coriobacteriia</taxon>
        <taxon>Coriobacteriales</taxon>
        <taxon>Atopobiaceae</taxon>
        <taxon>Atopobium</taxon>
    </lineage>
</organism>
<accession>A0AB38A897</accession>
<gene>
    <name evidence="2" type="ORF">SAMN04489746_1517</name>
</gene>
<comment type="caution">
    <text evidence="2">The sequence shown here is derived from an EMBL/GenBank/DDBJ whole genome shotgun (WGS) entry which is preliminary data.</text>
</comment>
<feature type="transmembrane region" description="Helical" evidence="1">
    <location>
        <begin position="108"/>
        <end position="129"/>
    </location>
</feature>
<proteinExistence type="predicted"/>
<protein>
    <submittedName>
        <fullName evidence="2">ECF transporter S component, Trep_Strep family</fullName>
    </submittedName>
</protein>
<evidence type="ECO:0000256" key="1">
    <source>
        <dbReference type="SAM" id="Phobius"/>
    </source>
</evidence>
<feature type="transmembrane region" description="Helical" evidence="1">
    <location>
        <begin position="34"/>
        <end position="55"/>
    </location>
</feature>
<dbReference type="Proteomes" id="UP000183687">
    <property type="component" value="Unassembled WGS sequence"/>
</dbReference>
<evidence type="ECO:0000313" key="3">
    <source>
        <dbReference type="Proteomes" id="UP000183687"/>
    </source>
</evidence>
<dbReference type="RefSeq" id="WP_143273507.1">
    <property type="nucleotide sequence ID" value="NZ_FNSH01000002.1"/>
</dbReference>
<dbReference type="EMBL" id="FNSH01000002">
    <property type="protein sequence ID" value="SEC23040.1"/>
    <property type="molecule type" value="Genomic_DNA"/>
</dbReference>
<feature type="transmembrane region" description="Helical" evidence="1">
    <location>
        <begin position="62"/>
        <end position="78"/>
    </location>
</feature>
<feature type="transmembrane region" description="Helical" evidence="1">
    <location>
        <begin position="158"/>
        <end position="180"/>
    </location>
</feature>
<keyword evidence="1" id="KW-0812">Transmembrane</keyword>
<evidence type="ECO:0000313" key="2">
    <source>
        <dbReference type="EMBL" id="SEC23040.1"/>
    </source>
</evidence>
<dbReference type="PROSITE" id="PS51257">
    <property type="entry name" value="PROKAR_LIPOPROTEIN"/>
    <property type="match status" value="1"/>
</dbReference>